<dbReference type="EMBL" id="JBHUPD010000002">
    <property type="protein sequence ID" value="MFD2873326.1"/>
    <property type="molecule type" value="Genomic_DNA"/>
</dbReference>
<dbReference type="PANTHER" id="PTHR19328">
    <property type="entry name" value="HEDGEHOG-INTERACTING PROTEIN"/>
    <property type="match status" value="1"/>
</dbReference>
<feature type="chain" id="PRO_5045576757" evidence="1">
    <location>
        <begin position="17"/>
        <end position="405"/>
    </location>
</feature>
<feature type="domain" description="Glucose/Sorbosone dehydrogenase" evidence="2">
    <location>
        <begin position="70"/>
        <end position="400"/>
    </location>
</feature>
<dbReference type="InterPro" id="IPR012938">
    <property type="entry name" value="Glc/Sorbosone_DH"/>
</dbReference>
<evidence type="ECO:0000313" key="3">
    <source>
        <dbReference type="EMBL" id="MFD2873326.1"/>
    </source>
</evidence>
<dbReference type="InterPro" id="IPR011041">
    <property type="entry name" value="Quinoprot_gluc/sorb_DH_b-prop"/>
</dbReference>
<name>A0ABW5YDG0_9SPHI</name>
<organism evidence="3 4">
    <name type="scientific">Mucilaginibacter ximonensis</name>
    <dbReference type="NCBI Taxonomy" id="538021"/>
    <lineage>
        <taxon>Bacteria</taxon>
        <taxon>Pseudomonadati</taxon>
        <taxon>Bacteroidota</taxon>
        <taxon>Sphingobacteriia</taxon>
        <taxon>Sphingobacteriales</taxon>
        <taxon>Sphingobacteriaceae</taxon>
        <taxon>Mucilaginibacter</taxon>
    </lineage>
</organism>
<dbReference type="EC" id="1.1.5.-" evidence="3"/>
<dbReference type="RefSeq" id="WP_377185942.1">
    <property type="nucleotide sequence ID" value="NZ_JBHUPD010000002.1"/>
</dbReference>
<dbReference type="Gene3D" id="2.120.10.30">
    <property type="entry name" value="TolB, C-terminal domain"/>
    <property type="match status" value="1"/>
</dbReference>
<proteinExistence type="predicted"/>
<evidence type="ECO:0000259" key="2">
    <source>
        <dbReference type="Pfam" id="PF07995"/>
    </source>
</evidence>
<keyword evidence="4" id="KW-1185">Reference proteome</keyword>
<dbReference type="Pfam" id="PF07995">
    <property type="entry name" value="GSDH"/>
    <property type="match status" value="1"/>
</dbReference>
<feature type="signal peptide" evidence="1">
    <location>
        <begin position="1"/>
        <end position="16"/>
    </location>
</feature>
<dbReference type="InterPro" id="IPR011042">
    <property type="entry name" value="6-blade_b-propeller_TolB-like"/>
</dbReference>
<comment type="caution">
    <text evidence="3">The sequence shown here is derived from an EMBL/GenBank/DDBJ whole genome shotgun (WGS) entry which is preliminary data.</text>
</comment>
<dbReference type="PANTHER" id="PTHR19328:SF75">
    <property type="entry name" value="ALDOSE SUGAR DEHYDROGENASE YLII"/>
    <property type="match status" value="1"/>
</dbReference>
<dbReference type="GO" id="GO:0016491">
    <property type="term" value="F:oxidoreductase activity"/>
    <property type="evidence" value="ECO:0007669"/>
    <property type="project" value="UniProtKB-KW"/>
</dbReference>
<keyword evidence="1" id="KW-0732">Signal</keyword>
<evidence type="ECO:0000313" key="4">
    <source>
        <dbReference type="Proteomes" id="UP001597557"/>
    </source>
</evidence>
<reference evidence="4" key="1">
    <citation type="journal article" date="2019" name="Int. J. Syst. Evol. Microbiol.">
        <title>The Global Catalogue of Microorganisms (GCM) 10K type strain sequencing project: providing services to taxonomists for standard genome sequencing and annotation.</title>
        <authorList>
            <consortium name="The Broad Institute Genomics Platform"/>
            <consortium name="The Broad Institute Genome Sequencing Center for Infectious Disease"/>
            <person name="Wu L."/>
            <person name="Ma J."/>
        </authorList>
    </citation>
    <scope>NUCLEOTIDE SEQUENCE [LARGE SCALE GENOMIC DNA]</scope>
    <source>
        <strain evidence="4">KCTC 22437</strain>
    </source>
</reference>
<sequence length="405" mass="44282">MKLTVLKKLTLSTAFAAGATLAMCQTPDTTGHVETKAPNSQYKPAFAGQTRIHGVKTSMPVEATVINSDLKNPWGIHVLPDGRFLITGKSGTMQILKMDGKPDKQITGFPKVLFEGQGGLLDVNIDPDYVHNRMIYWDYAEPGDGGATLAIAKGKLSADETKLENVTVIYRAEPRYTGTLQYGSRILFDKQGDLFVSTGERSGADIRMKAQDLGATIGKVIHITKDGRPVPNGPFAKTAGAKPEIFAYGFRNPEGMTWNPVTGELWEAEFGPRGGDEINIVRAGNNYGWPVVTYGIEYSGQKVGDGIQQKEGVTQPIYYWDPSISPSGITFYTGDLIPEWKNNLMVGALSGSHIARLVIKDNHVVGEERLFKDKNERWRALVTGKDGALYGVTDNGRLYRIAPVK</sequence>
<dbReference type="SUPFAM" id="SSF50952">
    <property type="entry name" value="Soluble quinoprotein glucose dehydrogenase"/>
    <property type="match status" value="1"/>
</dbReference>
<protein>
    <submittedName>
        <fullName evidence="3">PQQ-dependent sugar dehydrogenase</fullName>
        <ecNumber evidence="3">1.1.5.-</ecNumber>
    </submittedName>
</protein>
<gene>
    <name evidence="3" type="ORF">ACFS5N_12650</name>
</gene>
<accession>A0ABW5YDG0</accession>
<keyword evidence="3" id="KW-0560">Oxidoreductase</keyword>
<dbReference type="Proteomes" id="UP001597557">
    <property type="component" value="Unassembled WGS sequence"/>
</dbReference>
<evidence type="ECO:0000256" key="1">
    <source>
        <dbReference type="SAM" id="SignalP"/>
    </source>
</evidence>